<protein>
    <submittedName>
        <fullName evidence="1">Uncharacterized protein</fullName>
    </submittedName>
</protein>
<name>A0A0A9F986_ARUDO</name>
<proteinExistence type="predicted"/>
<sequence length="235" mass="24622">MSYVNSFLGAVPSSLFRALSFVRFEPGARACGAIGEDLVSNGERHAVVGTVAEGNVFPGVVKAEGGEGCSLAACSQVFFSRLVPVDAVVASTSNPLSSLLSCFSSDGAPEKVQPCFGVEFGDNGEEGVEFPLWLLETSNFAASPAPPTFRFLRFPLSREILIVRFSLVCGTSLDALSSTGLAGDMDTVDVVFSCSSRLLLSSVIFELARTLAGYFSGRASGLLCSLTDLDFSLLG</sequence>
<dbReference type="EMBL" id="GBRH01188311">
    <property type="protein sequence ID" value="JAE09585.1"/>
    <property type="molecule type" value="Transcribed_RNA"/>
</dbReference>
<organism evidence="1">
    <name type="scientific">Arundo donax</name>
    <name type="common">Giant reed</name>
    <name type="synonym">Donax arundinaceus</name>
    <dbReference type="NCBI Taxonomy" id="35708"/>
    <lineage>
        <taxon>Eukaryota</taxon>
        <taxon>Viridiplantae</taxon>
        <taxon>Streptophyta</taxon>
        <taxon>Embryophyta</taxon>
        <taxon>Tracheophyta</taxon>
        <taxon>Spermatophyta</taxon>
        <taxon>Magnoliopsida</taxon>
        <taxon>Liliopsida</taxon>
        <taxon>Poales</taxon>
        <taxon>Poaceae</taxon>
        <taxon>PACMAD clade</taxon>
        <taxon>Arundinoideae</taxon>
        <taxon>Arundineae</taxon>
        <taxon>Arundo</taxon>
    </lineage>
</organism>
<dbReference type="AlphaFoldDB" id="A0A0A9F986"/>
<reference evidence="1" key="1">
    <citation type="submission" date="2014-09" db="EMBL/GenBank/DDBJ databases">
        <authorList>
            <person name="Magalhaes I.L.F."/>
            <person name="Oliveira U."/>
            <person name="Santos F.R."/>
            <person name="Vidigal T.H.D.A."/>
            <person name="Brescovit A.D."/>
            <person name="Santos A.J."/>
        </authorList>
    </citation>
    <scope>NUCLEOTIDE SEQUENCE</scope>
    <source>
        <tissue evidence="1">Shoot tissue taken approximately 20 cm above the soil surface</tissue>
    </source>
</reference>
<accession>A0A0A9F986</accession>
<evidence type="ECO:0000313" key="1">
    <source>
        <dbReference type="EMBL" id="JAE09585.1"/>
    </source>
</evidence>
<reference evidence="1" key="2">
    <citation type="journal article" date="2015" name="Data Brief">
        <title>Shoot transcriptome of the giant reed, Arundo donax.</title>
        <authorList>
            <person name="Barrero R.A."/>
            <person name="Guerrero F.D."/>
            <person name="Moolhuijzen P."/>
            <person name="Goolsby J.A."/>
            <person name="Tidwell J."/>
            <person name="Bellgard S.E."/>
            <person name="Bellgard M.I."/>
        </authorList>
    </citation>
    <scope>NUCLEOTIDE SEQUENCE</scope>
    <source>
        <tissue evidence="1">Shoot tissue taken approximately 20 cm above the soil surface</tissue>
    </source>
</reference>